<dbReference type="CDD" id="cd00167">
    <property type="entry name" value="SANT"/>
    <property type="match status" value="2"/>
</dbReference>
<dbReference type="FunFam" id="1.10.10.60:FF:000139">
    <property type="entry name" value="cyclin-D-binding Myb-like transcription factor 1 isoform X2"/>
    <property type="match status" value="1"/>
</dbReference>
<evidence type="ECO:0000256" key="2">
    <source>
        <dbReference type="ARBA" id="ARBA00023125"/>
    </source>
</evidence>
<dbReference type="PROSITE" id="PS51294">
    <property type="entry name" value="HTH_MYB"/>
    <property type="match status" value="1"/>
</dbReference>
<organism evidence="6 7">
    <name type="scientific">Mastacembelus armatus</name>
    <name type="common">zig-zag eel</name>
    <dbReference type="NCBI Taxonomy" id="205130"/>
    <lineage>
        <taxon>Eukaryota</taxon>
        <taxon>Metazoa</taxon>
        <taxon>Chordata</taxon>
        <taxon>Craniata</taxon>
        <taxon>Vertebrata</taxon>
        <taxon>Euteleostomi</taxon>
        <taxon>Actinopterygii</taxon>
        <taxon>Neopterygii</taxon>
        <taxon>Teleostei</taxon>
        <taxon>Neoteleostei</taxon>
        <taxon>Acanthomorphata</taxon>
        <taxon>Anabantaria</taxon>
        <taxon>Synbranchiformes</taxon>
        <taxon>Mastacembelidae</taxon>
        <taxon>Mastacembelus</taxon>
    </lineage>
</organism>
<name>A0A3Q3N916_9TELE</name>
<dbReference type="SMART" id="SM00717">
    <property type="entry name" value="SANT"/>
    <property type="match status" value="4"/>
</dbReference>
<keyword evidence="7" id="KW-1185">Reference proteome</keyword>
<evidence type="ECO:0000256" key="1">
    <source>
        <dbReference type="ARBA" id="ARBA00004123"/>
    </source>
</evidence>
<reference evidence="6" key="2">
    <citation type="submission" date="2025-09" db="UniProtKB">
        <authorList>
            <consortium name="Ensembl"/>
        </authorList>
    </citation>
    <scope>IDENTIFICATION</scope>
</reference>
<feature type="domain" description="Myb-like" evidence="4">
    <location>
        <begin position="220"/>
        <end position="281"/>
    </location>
</feature>
<sequence>MSSAAEDEEASALETVKSVTLSQDSDGSIILHCPPSVSENDEGFAVTMTATADGDLSEDGVAQIQILQEDEDSLSPNQKTEVSPVSQAWFTTKEDKDTLANKGHKWKQGMWSKEEIDILTSNIDRYVKGRGIEDPAEIIFEMSKEERKDFYRSVALGLNRPLFAVYRRVLRMYDNRNHVGKYTPDEIEKLKEKHGNDWATIGAALGRSASSVKDRCRLMKDTCNTGKWSEEEERRLAEVVYEMAGVSPGSAVTGGVSWALVADQVRTRSEKQCRSKWLNYLNWKHSGGTEWTKDDDLNLIRRISDLEVDDENEIQWEDLAGGWSSVRSPQWLRSKWWSIKRQVANHKEIPFNGTHPRTHTIKLSQS</sequence>
<dbReference type="InterPro" id="IPR009057">
    <property type="entry name" value="Homeodomain-like_sf"/>
</dbReference>
<feature type="domain" description="HTH myb-type" evidence="5">
    <location>
        <begin position="220"/>
        <end position="285"/>
    </location>
</feature>
<keyword evidence="2" id="KW-0238">DNA-binding</keyword>
<dbReference type="SUPFAM" id="SSF46689">
    <property type="entry name" value="Homeodomain-like"/>
    <property type="match status" value="2"/>
</dbReference>
<dbReference type="PANTHER" id="PTHR46380">
    <property type="entry name" value="CYCLIN-D-BINDING MYB-LIKE TRANSCRIPTION FACTOR 1"/>
    <property type="match status" value="1"/>
</dbReference>
<comment type="subcellular location">
    <subcellularLocation>
        <location evidence="1">Nucleus</location>
    </subcellularLocation>
</comment>
<dbReference type="Pfam" id="PF20588">
    <property type="entry name" value="DMTF1_N"/>
    <property type="match status" value="1"/>
</dbReference>
<keyword evidence="3" id="KW-0539">Nucleus</keyword>
<dbReference type="InterPro" id="IPR017930">
    <property type="entry name" value="Myb_dom"/>
</dbReference>
<dbReference type="GO" id="GO:0000978">
    <property type="term" value="F:RNA polymerase II cis-regulatory region sequence-specific DNA binding"/>
    <property type="evidence" value="ECO:0007669"/>
    <property type="project" value="TreeGrafter"/>
</dbReference>
<dbReference type="PANTHER" id="PTHR46380:SF2">
    <property type="entry name" value="CYCLIN-D-BINDING MYB-LIKE TRANSCRIPTION FACTOR 1"/>
    <property type="match status" value="1"/>
</dbReference>
<dbReference type="Proteomes" id="UP000261640">
    <property type="component" value="Unplaced"/>
</dbReference>
<dbReference type="InterPro" id="IPR001005">
    <property type="entry name" value="SANT/Myb"/>
</dbReference>
<dbReference type="GeneTree" id="ENSGT00940000156016"/>
<protein>
    <submittedName>
        <fullName evidence="6">Cyclin D binding myb-like transcription factor 1</fullName>
    </submittedName>
</protein>
<proteinExistence type="predicted"/>
<accession>A0A3Q3N916</accession>
<dbReference type="InterPro" id="IPR046775">
    <property type="entry name" value="DMTF1_N"/>
</dbReference>
<dbReference type="PROSITE" id="PS50090">
    <property type="entry name" value="MYB_LIKE"/>
    <property type="match status" value="1"/>
</dbReference>
<dbReference type="Ensembl" id="ENSMAMT00000029484.2">
    <property type="protein sequence ID" value="ENSMAMP00000028739.2"/>
    <property type="gene ID" value="ENSMAMG00000019305.2"/>
</dbReference>
<dbReference type="Gene3D" id="1.10.10.60">
    <property type="entry name" value="Homeodomain-like"/>
    <property type="match status" value="2"/>
</dbReference>
<dbReference type="InterPro" id="IPR051651">
    <property type="entry name" value="DMTF1_DNA-bind_reg"/>
</dbReference>
<evidence type="ECO:0000259" key="4">
    <source>
        <dbReference type="PROSITE" id="PS50090"/>
    </source>
</evidence>
<dbReference type="AlphaFoldDB" id="A0A3Q3N916"/>
<evidence type="ECO:0000259" key="5">
    <source>
        <dbReference type="PROSITE" id="PS51294"/>
    </source>
</evidence>
<dbReference type="GO" id="GO:0000981">
    <property type="term" value="F:DNA-binding transcription factor activity, RNA polymerase II-specific"/>
    <property type="evidence" value="ECO:0007669"/>
    <property type="project" value="TreeGrafter"/>
</dbReference>
<dbReference type="GO" id="GO:0005634">
    <property type="term" value="C:nucleus"/>
    <property type="evidence" value="ECO:0007669"/>
    <property type="project" value="UniProtKB-SubCell"/>
</dbReference>
<evidence type="ECO:0000313" key="7">
    <source>
        <dbReference type="Proteomes" id="UP000261640"/>
    </source>
</evidence>
<evidence type="ECO:0000313" key="6">
    <source>
        <dbReference type="Ensembl" id="ENSMAMP00000028739.2"/>
    </source>
</evidence>
<evidence type="ECO:0000256" key="3">
    <source>
        <dbReference type="ARBA" id="ARBA00023242"/>
    </source>
</evidence>
<reference evidence="6" key="1">
    <citation type="submission" date="2025-08" db="UniProtKB">
        <authorList>
            <consortium name="Ensembl"/>
        </authorList>
    </citation>
    <scope>IDENTIFICATION</scope>
</reference>
<dbReference type="Pfam" id="PF00249">
    <property type="entry name" value="Myb_DNA-binding"/>
    <property type="match status" value="2"/>
</dbReference>